<organism evidence="1 2">
    <name type="scientific">Chryseobacterium taihuense</name>
    <dbReference type="NCBI Taxonomy" id="1141221"/>
    <lineage>
        <taxon>Bacteria</taxon>
        <taxon>Pseudomonadati</taxon>
        <taxon>Bacteroidota</taxon>
        <taxon>Flavobacteriia</taxon>
        <taxon>Flavobacteriales</taxon>
        <taxon>Weeksellaceae</taxon>
        <taxon>Chryseobacterium group</taxon>
        <taxon>Chryseobacterium</taxon>
    </lineage>
</organism>
<reference evidence="1 2" key="1">
    <citation type="submission" date="2019-02" db="EMBL/GenBank/DDBJ databases">
        <authorList>
            <consortium name="Pathogen Informatics"/>
        </authorList>
    </citation>
    <scope>NUCLEOTIDE SEQUENCE [LARGE SCALE GENOMIC DNA]</scope>
    <source>
        <strain evidence="1 2">3012STDY6944375</strain>
    </source>
</reference>
<evidence type="ECO:0008006" key="3">
    <source>
        <dbReference type="Google" id="ProtNLM"/>
    </source>
</evidence>
<evidence type="ECO:0000313" key="2">
    <source>
        <dbReference type="Proteomes" id="UP000290013"/>
    </source>
</evidence>
<gene>
    <name evidence="1" type="ORF">NCTC12078_01061</name>
</gene>
<proteinExistence type="predicted"/>
<dbReference type="EMBL" id="LR215974">
    <property type="protein sequence ID" value="VFB03073.1"/>
    <property type="molecule type" value="Genomic_DNA"/>
</dbReference>
<dbReference type="KEGG" id="ctai:NCTC12078_01061"/>
<evidence type="ECO:0000313" key="1">
    <source>
        <dbReference type="EMBL" id="VFB03073.1"/>
    </source>
</evidence>
<accession>A0A4U8WAI0</accession>
<dbReference type="AlphaFoldDB" id="A0A4U8WAI0"/>
<dbReference type="Proteomes" id="UP000290013">
    <property type="component" value="Chromosome"/>
</dbReference>
<sequence>MKTVTSFFSLLFFILFVSCNKNGIERKIPLLVASQEYNDLNKFKKEFIAYSDSTYIFNEEYRETNHNKTERWEGKVEIINNIIKFTPFTLDYNGSETAILKNGFIEFADGKFPDRMKIVQTSLSIKNNLDLKNFKDYAVFTFYKNHHNSIWKKEVSNYDINTNELVKIDSILKKEFETNKKLGLIVKNSW</sequence>
<protein>
    <recommendedName>
        <fullName evidence="3">Lipoprotein</fullName>
    </recommendedName>
</protein>
<name>A0A4U8WAI0_9FLAO</name>
<dbReference type="RefSeq" id="WP_130913776.1">
    <property type="nucleotide sequence ID" value="NZ_LR215974.1"/>
</dbReference>
<dbReference type="PROSITE" id="PS51257">
    <property type="entry name" value="PROKAR_LIPOPROTEIN"/>
    <property type="match status" value="1"/>
</dbReference>